<keyword evidence="1" id="KW-1185">Reference proteome</keyword>
<organism evidence="1 2">
    <name type="scientific">Heterorhabditis bacteriophora</name>
    <name type="common">Entomopathogenic nematode worm</name>
    <dbReference type="NCBI Taxonomy" id="37862"/>
    <lineage>
        <taxon>Eukaryota</taxon>
        <taxon>Metazoa</taxon>
        <taxon>Ecdysozoa</taxon>
        <taxon>Nematoda</taxon>
        <taxon>Chromadorea</taxon>
        <taxon>Rhabditida</taxon>
        <taxon>Rhabditina</taxon>
        <taxon>Rhabditomorpha</taxon>
        <taxon>Strongyloidea</taxon>
        <taxon>Heterorhabditidae</taxon>
        <taxon>Heterorhabditis</taxon>
    </lineage>
</organism>
<evidence type="ECO:0000313" key="2">
    <source>
        <dbReference type="WBParaSite" id="Hba_15191"/>
    </source>
</evidence>
<reference evidence="2" key="1">
    <citation type="submission" date="2016-11" db="UniProtKB">
        <authorList>
            <consortium name="WormBaseParasite"/>
        </authorList>
    </citation>
    <scope>IDENTIFICATION</scope>
</reference>
<sequence length="60" mass="6621">MFWARVNGEDPNDDCHTSFGTDGLLFIGSFQATNRINVPSSLAQFRSTQESQQPKSSGEL</sequence>
<accession>A0A1I7XCL6</accession>
<dbReference type="WBParaSite" id="Hba_15191">
    <property type="protein sequence ID" value="Hba_15191"/>
    <property type="gene ID" value="Hba_15191"/>
</dbReference>
<protein>
    <submittedName>
        <fullName evidence="2">Uncharacterized protein</fullName>
    </submittedName>
</protein>
<dbReference type="Proteomes" id="UP000095283">
    <property type="component" value="Unplaced"/>
</dbReference>
<proteinExistence type="predicted"/>
<dbReference type="AlphaFoldDB" id="A0A1I7XCL6"/>
<evidence type="ECO:0000313" key="1">
    <source>
        <dbReference type="Proteomes" id="UP000095283"/>
    </source>
</evidence>
<name>A0A1I7XCL6_HETBA</name>